<organism evidence="3 4">
    <name type="scientific">Aeromicrobium endophyticum</name>
    <dbReference type="NCBI Taxonomy" id="2292704"/>
    <lineage>
        <taxon>Bacteria</taxon>
        <taxon>Bacillati</taxon>
        <taxon>Actinomycetota</taxon>
        <taxon>Actinomycetes</taxon>
        <taxon>Propionibacteriales</taxon>
        <taxon>Nocardioidaceae</taxon>
        <taxon>Aeromicrobium</taxon>
    </lineage>
</organism>
<dbReference type="EMBL" id="QUBR01000001">
    <property type="protein sequence ID" value="REK73218.1"/>
    <property type="molecule type" value="Genomic_DNA"/>
</dbReference>
<sequence>MTGTSAQRARHSDLLKHGARVGLVAYGVVHLIVAGIALQVAWSGGGDASSGGALKTLAEQPFGRTMLWVTTIGLVALALWQLGTAIWGYAGEDGAKRVRKRVGAAGRVVVYAALALSAAKIAGGSGGGGGGDSKEEGLTADLLGAPAGRTLVAVLAVAIIAVGVRQVHRGVTESFTHDLEGPATSGDSGSAVIVLGRVGYVAKGVAVGVVGILFGWAALAYDPEKAGGLDDALKTVRDQPFGPYLLSAVAIGLAAFGLYCFAWAKNPRTR</sequence>
<feature type="transmembrane region" description="Helical" evidence="1">
    <location>
        <begin position="21"/>
        <end position="45"/>
    </location>
</feature>
<accession>A0A371PCD4</accession>
<protein>
    <submittedName>
        <fullName evidence="3">DUF1206 domain-containing protein</fullName>
    </submittedName>
</protein>
<evidence type="ECO:0000313" key="3">
    <source>
        <dbReference type="EMBL" id="REK73218.1"/>
    </source>
</evidence>
<dbReference type="AlphaFoldDB" id="A0A371PCD4"/>
<proteinExistence type="predicted"/>
<feature type="domain" description="DUF1206" evidence="2">
    <location>
        <begin position="198"/>
        <end position="264"/>
    </location>
</feature>
<evidence type="ECO:0000259" key="2">
    <source>
        <dbReference type="Pfam" id="PF06724"/>
    </source>
</evidence>
<dbReference type="InterPro" id="IPR009597">
    <property type="entry name" value="DUF1206"/>
</dbReference>
<dbReference type="OrthoDB" id="4552598at2"/>
<feature type="transmembrane region" description="Helical" evidence="1">
    <location>
        <begin position="65"/>
        <end position="90"/>
    </location>
</feature>
<keyword evidence="1" id="KW-1133">Transmembrane helix</keyword>
<feature type="transmembrane region" description="Helical" evidence="1">
    <location>
        <begin position="102"/>
        <end position="122"/>
    </location>
</feature>
<feature type="domain" description="DUF1206" evidence="2">
    <location>
        <begin position="102"/>
        <end position="172"/>
    </location>
</feature>
<dbReference type="Pfam" id="PF06724">
    <property type="entry name" value="DUF1206"/>
    <property type="match status" value="3"/>
</dbReference>
<comment type="caution">
    <text evidence="3">The sequence shown here is derived from an EMBL/GenBank/DDBJ whole genome shotgun (WGS) entry which is preliminary data.</text>
</comment>
<evidence type="ECO:0000256" key="1">
    <source>
        <dbReference type="SAM" id="Phobius"/>
    </source>
</evidence>
<gene>
    <name evidence="3" type="ORF">DX116_06530</name>
</gene>
<name>A0A371PCD4_9ACTN</name>
<feature type="transmembrane region" description="Helical" evidence="1">
    <location>
        <begin position="241"/>
        <end position="264"/>
    </location>
</feature>
<evidence type="ECO:0000313" key="4">
    <source>
        <dbReference type="Proteomes" id="UP000265581"/>
    </source>
</evidence>
<feature type="domain" description="DUF1206" evidence="2">
    <location>
        <begin position="21"/>
        <end position="87"/>
    </location>
</feature>
<keyword evidence="4" id="KW-1185">Reference proteome</keyword>
<feature type="transmembrane region" description="Helical" evidence="1">
    <location>
        <begin position="142"/>
        <end position="164"/>
    </location>
</feature>
<keyword evidence="1" id="KW-0812">Transmembrane</keyword>
<feature type="transmembrane region" description="Helical" evidence="1">
    <location>
        <begin position="200"/>
        <end position="221"/>
    </location>
</feature>
<reference evidence="3 4" key="1">
    <citation type="submission" date="2018-08" db="EMBL/GenBank/DDBJ databases">
        <title>Aeromicrobium sp. M2KJ-4, whole genome shotgun sequence.</title>
        <authorList>
            <person name="Tuo L."/>
        </authorList>
    </citation>
    <scope>NUCLEOTIDE SEQUENCE [LARGE SCALE GENOMIC DNA]</scope>
    <source>
        <strain evidence="3 4">M2KJ-4</strain>
    </source>
</reference>
<dbReference type="RefSeq" id="WP_119703331.1">
    <property type="nucleotide sequence ID" value="NZ_JBHSOI010000001.1"/>
</dbReference>
<keyword evidence="1" id="KW-0472">Membrane</keyword>
<dbReference type="Proteomes" id="UP000265581">
    <property type="component" value="Unassembled WGS sequence"/>
</dbReference>